<comment type="caution">
    <text evidence="1">The sequence shown here is derived from an EMBL/GenBank/DDBJ whole genome shotgun (WGS) entry which is preliminary data.</text>
</comment>
<evidence type="ECO:0000313" key="2">
    <source>
        <dbReference type="Proteomes" id="UP000823749"/>
    </source>
</evidence>
<keyword evidence="2" id="KW-1185">Reference proteome</keyword>
<organism evidence="1 2">
    <name type="scientific">Rhododendron griersonianum</name>
    <dbReference type="NCBI Taxonomy" id="479676"/>
    <lineage>
        <taxon>Eukaryota</taxon>
        <taxon>Viridiplantae</taxon>
        <taxon>Streptophyta</taxon>
        <taxon>Embryophyta</taxon>
        <taxon>Tracheophyta</taxon>
        <taxon>Spermatophyta</taxon>
        <taxon>Magnoliopsida</taxon>
        <taxon>eudicotyledons</taxon>
        <taxon>Gunneridae</taxon>
        <taxon>Pentapetalae</taxon>
        <taxon>asterids</taxon>
        <taxon>Ericales</taxon>
        <taxon>Ericaceae</taxon>
        <taxon>Ericoideae</taxon>
        <taxon>Rhodoreae</taxon>
        <taxon>Rhododendron</taxon>
    </lineage>
</organism>
<evidence type="ECO:0000313" key="1">
    <source>
        <dbReference type="EMBL" id="KAG5543708.1"/>
    </source>
</evidence>
<name>A0AAV6JUH7_9ERIC</name>
<protein>
    <submittedName>
        <fullName evidence="1">Uncharacterized protein</fullName>
    </submittedName>
</protein>
<dbReference type="EMBL" id="JACTNZ010000006">
    <property type="protein sequence ID" value="KAG5543708.1"/>
    <property type="molecule type" value="Genomic_DNA"/>
</dbReference>
<sequence length="71" mass="7634">MSFECRVVPAVLVRDWVVVEGFGVWGGVWSSAAVLRARRAAGSRVPEPEVSARLASMWSTRVSGLSTVVVC</sequence>
<dbReference type="Proteomes" id="UP000823749">
    <property type="component" value="Chromosome 6"/>
</dbReference>
<accession>A0AAV6JUH7</accession>
<gene>
    <name evidence="1" type="ORF">RHGRI_016463</name>
</gene>
<proteinExistence type="predicted"/>
<reference evidence="1 2" key="1">
    <citation type="submission" date="2020-08" db="EMBL/GenBank/DDBJ databases">
        <title>Plant Genome Project.</title>
        <authorList>
            <person name="Zhang R.-G."/>
        </authorList>
    </citation>
    <scope>NUCLEOTIDE SEQUENCE [LARGE SCALE GENOMIC DNA]</scope>
    <source>
        <strain evidence="1">WSP0</strain>
        <tissue evidence="1">Leaf</tissue>
    </source>
</reference>
<dbReference type="AlphaFoldDB" id="A0AAV6JUH7"/>